<name>A0A8S9N3T4_BRACR</name>
<dbReference type="EMBL" id="QGKX02002183">
    <property type="protein sequence ID" value="KAF3489933.1"/>
    <property type="molecule type" value="Genomic_DNA"/>
</dbReference>
<evidence type="ECO:0000313" key="1">
    <source>
        <dbReference type="EMBL" id="KAF3489933.1"/>
    </source>
</evidence>
<proteinExistence type="predicted"/>
<protein>
    <submittedName>
        <fullName evidence="1">Uncharacterized protein</fullName>
    </submittedName>
</protein>
<organism evidence="1 2">
    <name type="scientific">Brassica cretica</name>
    <name type="common">Mustard</name>
    <dbReference type="NCBI Taxonomy" id="69181"/>
    <lineage>
        <taxon>Eukaryota</taxon>
        <taxon>Viridiplantae</taxon>
        <taxon>Streptophyta</taxon>
        <taxon>Embryophyta</taxon>
        <taxon>Tracheophyta</taxon>
        <taxon>Spermatophyta</taxon>
        <taxon>Magnoliopsida</taxon>
        <taxon>eudicotyledons</taxon>
        <taxon>Gunneridae</taxon>
        <taxon>Pentapetalae</taxon>
        <taxon>rosids</taxon>
        <taxon>malvids</taxon>
        <taxon>Brassicales</taxon>
        <taxon>Brassicaceae</taxon>
        <taxon>Brassiceae</taxon>
        <taxon>Brassica</taxon>
    </lineage>
</organism>
<comment type="caution">
    <text evidence="1">The sequence shown here is derived from an EMBL/GenBank/DDBJ whole genome shotgun (WGS) entry which is preliminary data.</text>
</comment>
<reference evidence="1" key="1">
    <citation type="submission" date="2019-12" db="EMBL/GenBank/DDBJ databases">
        <title>Genome sequencing and annotation of Brassica cretica.</title>
        <authorList>
            <person name="Studholme D.J."/>
            <person name="Sarris P."/>
        </authorList>
    </citation>
    <scope>NUCLEOTIDE SEQUENCE</scope>
    <source>
        <strain evidence="1">PFS-109/04</strain>
        <tissue evidence="1">Leaf</tissue>
    </source>
</reference>
<sequence>MANLFISVSLLEKTATALAVRLRVEENRRHLSPSEVLLVAANRRHLSPSVVL</sequence>
<gene>
    <name evidence="1" type="ORF">F2Q69_00057761</name>
</gene>
<dbReference type="AlphaFoldDB" id="A0A8S9N3T4"/>
<accession>A0A8S9N3T4</accession>
<dbReference type="Proteomes" id="UP000712600">
    <property type="component" value="Unassembled WGS sequence"/>
</dbReference>
<evidence type="ECO:0000313" key="2">
    <source>
        <dbReference type="Proteomes" id="UP000712600"/>
    </source>
</evidence>